<name>A0A8J3LQG3_9ACTN</name>
<proteinExistence type="predicted"/>
<feature type="region of interest" description="Disordered" evidence="1">
    <location>
        <begin position="46"/>
        <end position="77"/>
    </location>
</feature>
<feature type="compositionally biased region" description="Polar residues" evidence="1">
    <location>
        <begin position="10"/>
        <end position="19"/>
    </location>
</feature>
<comment type="caution">
    <text evidence="2">The sequence shown here is derived from an EMBL/GenBank/DDBJ whole genome shotgun (WGS) entry which is preliminary data.</text>
</comment>
<reference evidence="2" key="1">
    <citation type="submission" date="2021-01" db="EMBL/GenBank/DDBJ databases">
        <title>Whole genome shotgun sequence of Catellatospora methionotrophica NBRC 14553.</title>
        <authorList>
            <person name="Komaki H."/>
            <person name="Tamura T."/>
        </authorList>
    </citation>
    <scope>NUCLEOTIDE SEQUENCE</scope>
    <source>
        <strain evidence="2">NBRC 14553</strain>
    </source>
</reference>
<feature type="region of interest" description="Disordered" evidence="1">
    <location>
        <begin position="1"/>
        <end position="20"/>
    </location>
</feature>
<gene>
    <name evidence="2" type="ORF">Cme02nite_72570</name>
</gene>
<dbReference type="AlphaFoldDB" id="A0A8J3LQG3"/>
<protein>
    <submittedName>
        <fullName evidence="2">Uncharacterized protein</fullName>
    </submittedName>
</protein>
<organism evidence="2 3">
    <name type="scientific">Catellatospora methionotrophica</name>
    <dbReference type="NCBI Taxonomy" id="121620"/>
    <lineage>
        <taxon>Bacteria</taxon>
        <taxon>Bacillati</taxon>
        <taxon>Actinomycetota</taxon>
        <taxon>Actinomycetes</taxon>
        <taxon>Micromonosporales</taxon>
        <taxon>Micromonosporaceae</taxon>
        <taxon>Catellatospora</taxon>
    </lineage>
</organism>
<sequence>MTLSPGWHPDTTTVTNSPATPGCPYVTYTHRLTGAGLLWLALRESCPSPGGHTRRGPIPRRTRQETPRTGDFRREAR</sequence>
<evidence type="ECO:0000313" key="3">
    <source>
        <dbReference type="Proteomes" id="UP000660339"/>
    </source>
</evidence>
<dbReference type="Proteomes" id="UP000660339">
    <property type="component" value="Unassembled WGS sequence"/>
</dbReference>
<feature type="compositionally biased region" description="Basic residues" evidence="1">
    <location>
        <begin position="52"/>
        <end position="61"/>
    </location>
</feature>
<keyword evidence="3" id="KW-1185">Reference proteome</keyword>
<accession>A0A8J3LQG3</accession>
<evidence type="ECO:0000313" key="2">
    <source>
        <dbReference type="EMBL" id="GIG18925.1"/>
    </source>
</evidence>
<dbReference type="EMBL" id="BONJ01000045">
    <property type="protein sequence ID" value="GIG18925.1"/>
    <property type="molecule type" value="Genomic_DNA"/>
</dbReference>
<evidence type="ECO:0000256" key="1">
    <source>
        <dbReference type="SAM" id="MobiDB-lite"/>
    </source>
</evidence>
<feature type="compositionally biased region" description="Basic and acidic residues" evidence="1">
    <location>
        <begin position="62"/>
        <end position="77"/>
    </location>
</feature>